<feature type="compositionally biased region" description="Basic residues" evidence="4">
    <location>
        <begin position="194"/>
        <end position="204"/>
    </location>
</feature>
<evidence type="ECO:0000256" key="2">
    <source>
        <dbReference type="ARBA" id="ARBA00023125"/>
    </source>
</evidence>
<reference evidence="6 9" key="1">
    <citation type="submission" date="2015-02" db="EMBL/GenBank/DDBJ databases">
        <title>Whole genome sequencing of multiple isolates of three species of pepper and tomato-infecting xanthomonads reveals genetic diversity in field strains and pinpoints effectors responsible for host specificity.</title>
        <authorList>
            <person name="Schwartz A."/>
            <person name="Dahlbeck D."/>
            <person name="Staskawicz B."/>
            <person name="Bart R."/>
            <person name="Potnis N."/>
            <person name="Minsavage G."/>
            <person name="Timilsina S."/>
            <person name="Goss E."/>
            <person name="Jones J."/>
            <person name="Vallad G."/>
            <person name="Barak J."/>
            <person name="Miller S."/>
            <person name="Ritchie D."/>
            <person name="Martins J.Jr."/>
            <person name="Patane J.S."/>
            <person name="Setubal J.C."/>
        </authorList>
    </citation>
    <scope>NUCLEOTIDE SEQUENCE [LARGE SCALE GENOMIC DNA]</scope>
    <source>
        <strain evidence="6 9">Xp3-15</strain>
    </source>
</reference>
<comment type="caution">
    <text evidence="7">The sequence shown here is derived from an EMBL/GenBank/DDBJ whole genome shotgun (WGS) entry which is preliminary data.</text>
</comment>
<dbReference type="Gene3D" id="1.10.10.10">
    <property type="entry name" value="Winged helix-like DNA-binding domain superfamily/Winged helix DNA-binding domain"/>
    <property type="match status" value="1"/>
</dbReference>
<evidence type="ECO:0000313" key="8">
    <source>
        <dbReference type="EMBL" id="RXD55679.1"/>
    </source>
</evidence>
<dbReference type="Proteomes" id="UP000035369">
    <property type="component" value="Unassembled WGS sequence"/>
</dbReference>
<dbReference type="Pfam" id="PF00196">
    <property type="entry name" value="GerE"/>
    <property type="match status" value="1"/>
</dbReference>
<dbReference type="SMART" id="SM00421">
    <property type="entry name" value="HTH_LUXR"/>
    <property type="match status" value="1"/>
</dbReference>
<dbReference type="KEGG" id="xpe:BJD13_05805"/>
<dbReference type="AlphaFoldDB" id="A0A0G9EHF5"/>
<organism evidence="7 11">
    <name type="scientific">Xanthomonas perforans</name>
    <dbReference type="NCBI Taxonomy" id="442694"/>
    <lineage>
        <taxon>Bacteria</taxon>
        <taxon>Pseudomonadati</taxon>
        <taxon>Pseudomonadota</taxon>
        <taxon>Gammaproteobacteria</taxon>
        <taxon>Lysobacterales</taxon>
        <taxon>Lysobacteraceae</taxon>
        <taxon>Xanthomonas</taxon>
    </lineage>
</organism>
<proteinExistence type="predicted"/>
<dbReference type="RefSeq" id="WP_033479004.1">
    <property type="nucleotide sequence ID" value="NZ_CP018475.1"/>
</dbReference>
<keyword evidence="1" id="KW-0805">Transcription regulation</keyword>
<dbReference type="PANTHER" id="PTHR44688:SF16">
    <property type="entry name" value="DNA-BINDING TRANSCRIPTIONAL ACTIVATOR DEVR_DOSR"/>
    <property type="match status" value="1"/>
</dbReference>
<evidence type="ECO:0000313" key="7">
    <source>
        <dbReference type="EMBL" id="NEL76665.1"/>
    </source>
</evidence>
<evidence type="ECO:0000313" key="9">
    <source>
        <dbReference type="Proteomes" id="UP000035369"/>
    </source>
</evidence>
<dbReference type="Proteomes" id="UP000289372">
    <property type="component" value="Unassembled WGS sequence"/>
</dbReference>
<dbReference type="EMBL" id="JAAGYU010000039">
    <property type="protein sequence ID" value="NEL76665.1"/>
    <property type="molecule type" value="Genomic_DNA"/>
</dbReference>
<dbReference type="PROSITE" id="PS50043">
    <property type="entry name" value="HTH_LUXR_2"/>
    <property type="match status" value="1"/>
</dbReference>
<keyword evidence="2" id="KW-0238">DNA-binding</keyword>
<evidence type="ECO:0000256" key="4">
    <source>
        <dbReference type="SAM" id="MobiDB-lite"/>
    </source>
</evidence>
<evidence type="ECO:0000259" key="5">
    <source>
        <dbReference type="PROSITE" id="PS50043"/>
    </source>
</evidence>
<reference evidence="8 10" key="2">
    <citation type="submission" date="2018-02" db="EMBL/GenBank/DDBJ databases">
        <title>Characterization of Xanthomonas diversity in transplant houses and field plants.</title>
        <authorList>
            <person name="Abrahamian P."/>
            <person name="Timilsina S."/>
            <person name="Minsavage G.V."/>
            <person name="Goss E.M."/>
            <person name="Jones J.B."/>
            <person name="Vallad G.E."/>
        </authorList>
    </citation>
    <scope>NUCLEOTIDE SEQUENCE [LARGE SCALE GENOMIC DNA]</scope>
    <source>
        <strain evidence="8 10">GEV2132</strain>
    </source>
</reference>
<reference evidence="7 11" key="3">
    <citation type="submission" date="2019-11" db="EMBL/GenBank/DDBJ databases">
        <title>Genome-resolved metagenomics to study the prevalence of co-infection and intraspecific heterogeneity among plant pathogen metapopulations.</title>
        <authorList>
            <person name="Newberry E."/>
            <person name="Bhandari R."/>
            <person name="Kemble J."/>
            <person name="Sikora E."/>
            <person name="Potnis N."/>
        </authorList>
    </citation>
    <scope>NUCLEOTIDE SEQUENCE [LARGE SCALE GENOMIC DNA]</scope>
    <source>
        <strain evidence="7">Xp_Tom_Tuscaloosa_18b</strain>
    </source>
</reference>
<dbReference type="SUPFAM" id="SSF46894">
    <property type="entry name" value="C-terminal effector domain of the bipartite response regulators"/>
    <property type="match status" value="1"/>
</dbReference>
<dbReference type="EMBL" id="JZUY01000049">
    <property type="protein sequence ID" value="KLC02465.1"/>
    <property type="molecule type" value="Genomic_DNA"/>
</dbReference>
<dbReference type="InterPro" id="IPR000792">
    <property type="entry name" value="Tscrpt_reg_LuxR_C"/>
</dbReference>
<evidence type="ECO:0000313" key="10">
    <source>
        <dbReference type="Proteomes" id="UP000289372"/>
    </source>
</evidence>
<evidence type="ECO:0000256" key="3">
    <source>
        <dbReference type="ARBA" id="ARBA00023163"/>
    </source>
</evidence>
<keyword evidence="3" id="KW-0804">Transcription</keyword>
<dbReference type="InterPro" id="IPR016032">
    <property type="entry name" value="Sig_transdc_resp-reg_C-effctor"/>
</dbReference>
<sequence length="204" mass="22076">MQLLDLRALWGWGRAVTVVGVPTGPIRMQQPPPIMFVLVDASRWQTPGLPLSCGEVAARRDAAVKPAMLVMGDGAHAPCVLLRSDDLDGIDAQLDEWIVATATRFADAMARYAALTPRERQALQLVTDGLLNKQAAAAMGISEATLQIHRKRVMDKMGARSFAELVRIADLLGLSGDACHPPVPPDRHNARVPPRPRRLGARAT</sequence>
<dbReference type="PANTHER" id="PTHR44688">
    <property type="entry name" value="DNA-BINDING TRANSCRIPTIONAL ACTIVATOR DEVR_DOSR"/>
    <property type="match status" value="1"/>
</dbReference>
<feature type="domain" description="HTH luxR-type" evidence="5">
    <location>
        <begin position="108"/>
        <end position="173"/>
    </location>
</feature>
<dbReference type="PRINTS" id="PR00038">
    <property type="entry name" value="HTHLUXR"/>
</dbReference>
<dbReference type="GO" id="GO:0003677">
    <property type="term" value="F:DNA binding"/>
    <property type="evidence" value="ECO:0007669"/>
    <property type="project" value="UniProtKB-KW"/>
</dbReference>
<dbReference type="InterPro" id="IPR036388">
    <property type="entry name" value="WH-like_DNA-bd_sf"/>
</dbReference>
<dbReference type="Proteomes" id="UP000471082">
    <property type="component" value="Unassembled WGS sequence"/>
</dbReference>
<evidence type="ECO:0000313" key="11">
    <source>
        <dbReference type="Proteomes" id="UP000471082"/>
    </source>
</evidence>
<dbReference type="CDD" id="cd06170">
    <property type="entry name" value="LuxR_C_like"/>
    <property type="match status" value="1"/>
</dbReference>
<keyword evidence="9" id="KW-1185">Reference proteome</keyword>
<dbReference type="GO" id="GO:0006355">
    <property type="term" value="P:regulation of DNA-templated transcription"/>
    <property type="evidence" value="ECO:0007669"/>
    <property type="project" value="InterPro"/>
</dbReference>
<accession>A0A0G9EHF5</accession>
<evidence type="ECO:0000313" key="6">
    <source>
        <dbReference type="EMBL" id="KLC02465.1"/>
    </source>
</evidence>
<gene>
    <name evidence="8" type="ORF">DB769_05400</name>
    <name evidence="7" type="ORF">G3W61_10420</name>
    <name evidence="6" type="ORF">XP315_20065</name>
</gene>
<evidence type="ECO:0000256" key="1">
    <source>
        <dbReference type="ARBA" id="ARBA00023015"/>
    </source>
</evidence>
<dbReference type="EMBL" id="PUUL01000028">
    <property type="protein sequence ID" value="RXD55679.1"/>
    <property type="molecule type" value="Genomic_DNA"/>
</dbReference>
<name>A0A0G9EHF5_XANPE</name>
<feature type="region of interest" description="Disordered" evidence="4">
    <location>
        <begin position="180"/>
        <end position="204"/>
    </location>
</feature>
<protein>
    <submittedName>
        <fullName evidence="7">Helix-turn-helix transcriptional regulator</fullName>
    </submittedName>
    <submittedName>
        <fullName evidence="6">LuxR family transcriptional regulator</fullName>
    </submittedName>
</protein>